<dbReference type="HOGENOM" id="CLU_245905_0_0_6"/>
<evidence type="ECO:0000313" key="2">
    <source>
        <dbReference type="EMBL" id="ENV15226.1"/>
    </source>
</evidence>
<keyword evidence="1" id="KW-1133">Transmembrane helix</keyword>
<organism evidence="2 3">
    <name type="scientific">Acinetobacter guillouiae NIPH 991</name>
    <dbReference type="NCBI Taxonomy" id="1217656"/>
    <lineage>
        <taxon>Bacteria</taxon>
        <taxon>Pseudomonadati</taxon>
        <taxon>Pseudomonadota</taxon>
        <taxon>Gammaproteobacteria</taxon>
        <taxon>Moraxellales</taxon>
        <taxon>Moraxellaceae</taxon>
        <taxon>Acinetobacter</taxon>
    </lineage>
</organism>
<sequence length="1544" mass="169722">MYIRRLIKNKFTFWMFSIILALYSGFSFGIMYTVDKEIVISKDNNIKSCTAGYNVLSGQIEYNKPIISGALPYNLNYRKTTRHHIIDSEKELGVDSWSDNYDGFVESYSGTYFTANNNFILIKNYTIKLPGDASRYYFKNGPTSFKDVGYPEPKVTEYNRALYRIYGSTEPPASSLPGGGWSSGGSSSTNFGEIQFTVGTNLMTVIRNGIEYSATVSKSSNGRVIFRFNKIKYPDGNVVNLSYDSGLNLVSVSDSKNNVLTLTRNGAQVTSIKFTSGTQGDYQQYDFSYNNVTAGTVNYLQLTEVKNRLNGRKESYTYSSTLSLPYYEAAKQGNVANPEVVAQRPTLKSVQNHLGQAQQTWQVDYPSVVFDSSKYISNSKTVLRSYLGENPTALDISTTYDDTYNSSQITMAFSPDGNQSASTIINTTHPDFTKTNIDVTGYPCLTVNGKPIKYIVYAPADKHPTQITDQKGIITAYTFDDKNRISQVIEAVGSSISRTATYVYSTLSNGAINLFNIPNKITKGTVTVNNVINVNGQVISQTQTSTQTGSTSKTTTYTYYTDVNSSSNGLLSSEDGPRSGTSDKINYSYDNYGNLATKSSTINGSVRTEQHLGYNSFGQPERIVQANGMVKKFNYNVDGSVSNIVFGTGSTTGVVTGQNYSFTYDDLGQLRVSVLPDGDSKSFNYDQIGRLVKTVAEDGSIFTKTYFKNNVVSSDLLNDNSGTTLVKSLYRSIDGNGRISKVQLGTDSNSNTINFSYDLNGNVLEIASALGINETWTYDELNRMKTHKDGNGNVDTRGYDANDNLGTLNDAFNSGLTFYDQRNNNILTREYNQDYGEKKYTYNEADQIIQSLFGNRKCSFPNIDEIGRNRNVNCQNVGGNTDALLAFDNNYNFDVSRFGRLDSITSNAAYGVNTNYSYDLFDRIISKSQLNKALTSLGTSENISTVSYEWSLGNKLVSQTLPSGRKLNLNYNSAQKAQLSNITLDGTPIINSISYNGGGDITGWNWGVGGRYSIIYSSNSTGAIKQIANTNSSGGINYSLDYGFDRDGRIVSISRNNNINDTYAYDNAGNLTNESRANGSNSVYSIGYTYDQNRNRKTLRASGAHLQSASTVDYSYTKNKLTSFIKDGTSQPINYTANAELYFGSNTANYDYAGRRRGDGQSNNFNRYMSYTANNERSLISLSSSWTYSTIQFVYDENSNLIGEYTYSGVPIVEYVWLEGKPIAAIYGSGAETKIYYIVTDVLNTPRRLIDSSTGNIEWSWDSNAFGVGAPTGSITFNLRFSGQYYDSATGQFYNLNRFYNPELGRYMESDPSGMAGGLNPYIYALNNPNIYVDHNGKHPIVGIMIVGGIVGGVVGGGINALGQAYDIYNDPSKSFNGYKFFAAVGAGIATGALAPVATSFLSAAALGATSSSASYAIGQYIDNKPVTPFGLATSALAGATFGGLMKAPSLDQLKYRSYTKSDYNKLFWESYSDKALGFTILGAAAGEGSSKTSDGFESSHSREIEQFIRDWQRIDFEINHKAWSITVTLPTIKLCWGDCILEK</sequence>
<comment type="caution">
    <text evidence="2">The sequence shown here is derived from an EMBL/GenBank/DDBJ whole genome shotgun (WGS) entry which is preliminary data.</text>
</comment>
<dbReference type="Pfam" id="PF05593">
    <property type="entry name" value="RHS_repeat"/>
    <property type="match status" value="1"/>
</dbReference>
<keyword evidence="1" id="KW-0812">Transmembrane</keyword>
<keyword evidence="3" id="KW-1185">Reference proteome</keyword>
<dbReference type="InterPro" id="IPR022385">
    <property type="entry name" value="Rhs_assc_core"/>
</dbReference>
<dbReference type="PANTHER" id="PTHR32305">
    <property type="match status" value="1"/>
</dbReference>
<dbReference type="RefSeq" id="WP_004822982.1">
    <property type="nucleotide sequence ID" value="NZ_KB849456.1"/>
</dbReference>
<name>N8WTA9_ACIGI</name>
<feature type="transmembrane region" description="Helical" evidence="1">
    <location>
        <begin position="1341"/>
        <end position="1362"/>
    </location>
</feature>
<dbReference type="InterPro" id="IPR031325">
    <property type="entry name" value="RHS_repeat"/>
</dbReference>
<dbReference type="NCBIfam" id="TIGR03696">
    <property type="entry name" value="Rhs_assc_core"/>
    <property type="match status" value="1"/>
</dbReference>
<dbReference type="EMBL" id="APPJ01000014">
    <property type="protein sequence ID" value="ENV15226.1"/>
    <property type="molecule type" value="Genomic_DNA"/>
</dbReference>
<gene>
    <name evidence="2" type="ORF">F964_03948</name>
</gene>
<proteinExistence type="predicted"/>
<dbReference type="eggNOG" id="COG3209">
    <property type="taxonomic scope" value="Bacteria"/>
</dbReference>
<evidence type="ECO:0000313" key="3">
    <source>
        <dbReference type="Proteomes" id="UP000013148"/>
    </source>
</evidence>
<accession>N8WTA9</accession>
<reference evidence="2 3" key="1">
    <citation type="submission" date="2013-02" db="EMBL/GenBank/DDBJ databases">
        <title>The Genome Sequence of Acinetobacter guillouiae NIPH 991.</title>
        <authorList>
            <consortium name="The Broad Institute Genome Sequencing Platform"/>
            <consortium name="The Broad Institute Genome Sequencing Center for Infectious Disease"/>
            <person name="Cerqueira G."/>
            <person name="Feldgarden M."/>
            <person name="Courvalin P."/>
            <person name="Perichon B."/>
            <person name="Grillot-Courvalin C."/>
            <person name="Clermont D."/>
            <person name="Rocha E."/>
            <person name="Yoon E.-J."/>
            <person name="Nemec A."/>
            <person name="Walker B."/>
            <person name="Young S.K."/>
            <person name="Zeng Q."/>
            <person name="Gargeya S."/>
            <person name="Fitzgerald M."/>
            <person name="Haas B."/>
            <person name="Abouelleil A."/>
            <person name="Alvarado L."/>
            <person name="Arachchi H.M."/>
            <person name="Berlin A.M."/>
            <person name="Chapman S.B."/>
            <person name="Dewar J."/>
            <person name="Goldberg J."/>
            <person name="Griggs A."/>
            <person name="Gujja S."/>
            <person name="Hansen M."/>
            <person name="Howarth C."/>
            <person name="Imamovic A."/>
            <person name="Larimer J."/>
            <person name="McCowan C."/>
            <person name="Murphy C."/>
            <person name="Neiman D."/>
            <person name="Pearson M."/>
            <person name="Priest M."/>
            <person name="Roberts A."/>
            <person name="Saif S."/>
            <person name="Shea T."/>
            <person name="Sisk P."/>
            <person name="Sykes S."/>
            <person name="Wortman J."/>
            <person name="Nusbaum C."/>
            <person name="Birren B."/>
        </authorList>
    </citation>
    <scope>NUCLEOTIDE SEQUENCE [LARGE SCALE GENOMIC DNA]</scope>
    <source>
        <strain evidence="2 3">NIPH 991</strain>
    </source>
</reference>
<evidence type="ECO:0000256" key="1">
    <source>
        <dbReference type="SAM" id="Phobius"/>
    </source>
</evidence>
<dbReference type="Gene3D" id="2.180.10.10">
    <property type="entry name" value="RHS repeat-associated core"/>
    <property type="match status" value="2"/>
</dbReference>
<dbReference type="PATRIC" id="fig|1217656.3.peg.3887"/>
<keyword evidence="1" id="KW-0472">Membrane</keyword>
<dbReference type="InterPro" id="IPR050708">
    <property type="entry name" value="T6SS_VgrG/RHS"/>
</dbReference>
<feature type="transmembrane region" description="Helical" evidence="1">
    <location>
        <begin position="12"/>
        <end position="34"/>
    </location>
</feature>
<protein>
    <submittedName>
        <fullName evidence="2">Uncharacterized protein</fullName>
    </submittedName>
</protein>
<feature type="transmembrane region" description="Helical" evidence="1">
    <location>
        <begin position="1382"/>
        <end position="1407"/>
    </location>
</feature>
<dbReference type="PANTHER" id="PTHR32305:SF15">
    <property type="entry name" value="PROTEIN RHSA-RELATED"/>
    <property type="match status" value="1"/>
</dbReference>
<dbReference type="Proteomes" id="UP000013148">
    <property type="component" value="Unassembled WGS sequence"/>
</dbReference>